<reference evidence="1 2" key="1">
    <citation type="submission" date="2014-04" db="EMBL/GenBank/DDBJ databases">
        <authorList>
            <consortium name="DOE Joint Genome Institute"/>
            <person name="Kuo A."/>
            <person name="Zuccaro A."/>
            <person name="Kohler A."/>
            <person name="Nagy L.G."/>
            <person name="Floudas D."/>
            <person name="Copeland A."/>
            <person name="Barry K.W."/>
            <person name="Cichocki N."/>
            <person name="Veneault-Fourrey C."/>
            <person name="LaButti K."/>
            <person name="Lindquist E.A."/>
            <person name="Lipzen A."/>
            <person name="Lundell T."/>
            <person name="Morin E."/>
            <person name="Murat C."/>
            <person name="Sun H."/>
            <person name="Tunlid A."/>
            <person name="Henrissat B."/>
            <person name="Grigoriev I.V."/>
            <person name="Hibbett D.S."/>
            <person name="Martin F."/>
            <person name="Nordberg H.P."/>
            <person name="Cantor M.N."/>
            <person name="Hua S.X."/>
        </authorList>
    </citation>
    <scope>NUCLEOTIDE SEQUENCE [LARGE SCALE GENOMIC DNA]</scope>
    <source>
        <strain evidence="1 2">MAFF 305830</strain>
    </source>
</reference>
<dbReference type="HOGENOM" id="CLU_2723804_0_0_1"/>
<organism evidence="1 2">
    <name type="scientific">Serendipita vermifera MAFF 305830</name>
    <dbReference type="NCBI Taxonomy" id="933852"/>
    <lineage>
        <taxon>Eukaryota</taxon>
        <taxon>Fungi</taxon>
        <taxon>Dikarya</taxon>
        <taxon>Basidiomycota</taxon>
        <taxon>Agaricomycotina</taxon>
        <taxon>Agaricomycetes</taxon>
        <taxon>Sebacinales</taxon>
        <taxon>Serendipitaceae</taxon>
        <taxon>Serendipita</taxon>
    </lineage>
</organism>
<dbReference type="AlphaFoldDB" id="A0A0C2XPX6"/>
<keyword evidence="2" id="KW-1185">Reference proteome</keyword>
<sequence>MDLHPFCNTSTNFSANVAGWVWLFEIVENAGKRRKWLGKKVELKRKCRNGNKKHKRAWFFCHKTMAKRWKRE</sequence>
<protein>
    <submittedName>
        <fullName evidence="1">Uncharacterized protein</fullName>
    </submittedName>
</protein>
<evidence type="ECO:0000313" key="1">
    <source>
        <dbReference type="EMBL" id="KIM31012.1"/>
    </source>
</evidence>
<dbReference type="Proteomes" id="UP000054097">
    <property type="component" value="Unassembled WGS sequence"/>
</dbReference>
<evidence type="ECO:0000313" key="2">
    <source>
        <dbReference type="Proteomes" id="UP000054097"/>
    </source>
</evidence>
<dbReference type="EMBL" id="KN824283">
    <property type="protein sequence ID" value="KIM31012.1"/>
    <property type="molecule type" value="Genomic_DNA"/>
</dbReference>
<reference evidence="2" key="2">
    <citation type="submission" date="2015-01" db="EMBL/GenBank/DDBJ databases">
        <title>Evolutionary Origins and Diversification of the Mycorrhizal Mutualists.</title>
        <authorList>
            <consortium name="DOE Joint Genome Institute"/>
            <consortium name="Mycorrhizal Genomics Consortium"/>
            <person name="Kohler A."/>
            <person name="Kuo A."/>
            <person name="Nagy L.G."/>
            <person name="Floudas D."/>
            <person name="Copeland A."/>
            <person name="Barry K.W."/>
            <person name="Cichocki N."/>
            <person name="Veneault-Fourrey C."/>
            <person name="LaButti K."/>
            <person name="Lindquist E.A."/>
            <person name="Lipzen A."/>
            <person name="Lundell T."/>
            <person name="Morin E."/>
            <person name="Murat C."/>
            <person name="Riley R."/>
            <person name="Ohm R."/>
            <person name="Sun H."/>
            <person name="Tunlid A."/>
            <person name="Henrissat B."/>
            <person name="Grigoriev I.V."/>
            <person name="Hibbett D.S."/>
            <person name="Martin F."/>
        </authorList>
    </citation>
    <scope>NUCLEOTIDE SEQUENCE [LARGE SCALE GENOMIC DNA]</scope>
    <source>
        <strain evidence="2">MAFF 305830</strain>
    </source>
</reference>
<accession>A0A0C2XPX6</accession>
<gene>
    <name evidence="1" type="ORF">M408DRAFT_327919</name>
</gene>
<name>A0A0C2XPX6_SERVB</name>
<proteinExistence type="predicted"/>